<accession>A0ACB1A5U1</accession>
<dbReference type="Proteomes" id="UP001497535">
    <property type="component" value="Unassembled WGS sequence"/>
</dbReference>
<evidence type="ECO:0000313" key="1">
    <source>
        <dbReference type="EMBL" id="CAK5086802.1"/>
    </source>
</evidence>
<protein>
    <submittedName>
        <fullName evidence="1">Uncharacterized protein</fullName>
    </submittedName>
</protein>
<comment type="caution">
    <text evidence="1">The sequence shown here is derived from an EMBL/GenBank/DDBJ whole genome shotgun (WGS) entry which is preliminary data.</text>
</comment>
<gene>
    <name evidence="1" type="ORF">MENTE1834_LOCUS34319</name>
</gene>
<evidence type="ECO:0000313" key="2">
    <source>
        <dbReference type="Proteomes" id="UP001497535"/>
    </source>
</evidence>
<reference evidence="1" key="1">
    <citation type="submission" date="2023-11" db="EMBL/GenBank/DDBJ databases">
        <authorList>
            <person name="Poullet M."/>
        </authorList>
    </citation>
    <scope>NUCLEOTIDE SEQUENCE</scope>
    <source>
        <strain evidence="1">E1834</strain>
    </source>
</reference>
<name>A0ACB1A5U1_MELEN</name>
<sequence length="174" mass="20010">MNGELKDSDDDVDEHNMEYLEAVDNENNNQNKKRRKRQSTNSKSMGEEQSVEDELFEGYETTSSVTDDEDYHHFQEENDLEAFTTLIDDQDDKQGLNVFVLFKHTFEVLKQNNPLLFDALCDQQKLGEKRIAELKALTDVCIREENLVESKQLAQSGGYSFDANQPVPGTFKFA</sequence>
<proteinExistence type="predicted"/>
<organism evidence="1 2">
    <name type="scientific">Meloidogyne enterolobii</name>
    <name type="common">Root-knot nematode worm</name>
    <name type="synonym">Meloidogyne mayaguensis</name>
    <dbReference type="NCBI Taxonomy" id="390850"/>
    <lineage>
        <taxon>Eukaryota</taxon>
        <taxon>Metazoa</taxon>
        <taxon>Ecdysozoa</taxon>
        <taxon>Nematoda</taxon>
        <taxon>Chromadorea</taxon>
        <taxon>Rhabditida</taxon>
        <taxon>Tylenchina</taxon>
        <taxon>Tylenchomorpha</taxon>
        <taxon>Tylenchoidea</taxon>
        <taxon>Meloidogynidae</taxon>
        <taxon>Meloidogyninae</taxon>
        <taxon>Meloidogyne</taxon>
    </lineage>
</organism>
<dbReference type="EMBL" id="CAVMJV010000062">
    <property type="protein sequence ID" value="CAK5086802.1"/>
    <property type="molecule type" value="Genomic_DNA"/>
</dbReference>
<keyword evidence="2" id="KW-1185">Reference proteome</keyword>